<keyword evidence="3" id="KW-1185">Reference proteome</keyword>
<organism evidence="2 3">
    <name type="scientific">Nepenthes gracilis</name>
    <name type="common">Slender pitcher plant</name>
    <dbReference type="NCBI Taxonomy" id="150966"/>
    <lineage>
        <taxon>Eukaryota</taxon>
        <taxon>Viridiplantae</taxon>
        <taxon>Streptophyta</taxon>
        <taxon>Embryophyta</taxon>
        <taxon>Tracheophyta</taxon>
        <taxon>Spermatophyta</taxon>
        <taxon>Magnoliopsida</taxon>
        <taxon>eudicotyledons</taxon>
        <taxon>Gunneridae</taxon>
        <taxon>Pentapetalae</taxon>
        <taxon>Caryophyllales</taxon>
        <taxon>Nepenthaceae</taxon>
        <taxon>Nepenthes</taxon>
    </lineage>
</organism>
<dbReference type="AlphaFoldDB" id="A0AAD3XVY7"/>
<comment type="caution">
    <text evidence="2">The sequence shown here is derived from an EMBL/GenBank/DDBJ whole genome shotgun (WGS) entry which is preliminary data.</text>
</comment>
<protein>
    <submittedName>
        <fullName evidence="2">Uncharacterized protein</fullName>
    </submittedName>
</protein>
<feature type="region of interest" description="Disordered" evidence="1">
    <location>
        <begin position="20"/>
        <end position="59"/>
    </location>
</feature>
<sequence>MFIPSAEGAHDISYFMSQHIRNPEDERVHRGSDFDEISETDSDSGTNELLSNASDEDGEECGSLVDFCGPDLGVKYSFSNSSYKNLS</sequence>
<evidence type="ECO:0000256" key="1">
    <source>
        <dbReference type="SAM" id="MobiDB-lite"/>
    </source>
</evidence>
<name>A0AAD3XVY7_NEPGR</name>
<reference evidence="2" key="1">
    <citation type="submission" date="2023-05" db="EMBL/GenBank/DDBJ databases">
        <title>Nepenthes gracilis genome sequencing.</title>
        <authorList>
            <person name="Fukushima K."/>
        </authorList>
    </citation>
    <scope>NUCLEOTIDE SEQUENCE</scope>
    <source>
        <strain evidence="2">SING2019-196</strain>
    </source>
</reference>
<evidence type="ECO:0000313" key="2">
    <source>
        <dbReference type="EMBL" id="GMH19617.1"/>
    </source>
</evidence>
<evidence type="ECO:0000313" key="3">
    <source>
        <dbReference type="Proteomes" id="UP001279734"/>
    </source>
</evidence>
<dbReference type="Proteomes" id="UP001279734">
    <property type="component" value="Unassembled WGS sequence"/>
</dbReference>
<feature type="compositionally biased region" description="Polar residues" evidence="1">
    <location>
        <begin position="43"/>
        <end position="53"/>
    </location>
</feature>
<feature type="compositionally biased region" description="Basic and acidic residues" evidence="1">
    <location>
        <begin position="21"/>
        <end position="33"/>
    </location>
</feature>
<accession>A0AAD3XVY7</accession>
<proteinExistence type="predicted"/>
<dbReference type="EMBL" id="BSYO01000021">
    <property type="protein sequence ID" value="GMH19617.1"/>
    <property type="molecule type" value="Genomic_DNA"/>
</dbReference>
<gene>
    <name evidence="2" type="ORF">Nepgr_021458</name>
</gene>